<protein>
    <submittedName>
        <fullName evidence="2">DUF4097 family beta strand repeat protein</fullName>
    </submittedName>
</protein>
<dbReference type="Pfam" id="PF13349">
    <property type="entry name" value="DUF4097"/>
    <property type="match status" value="1"/>
</dbReference>
<keyword evidence="3" id="KW-1185">Reference proteome</keyword>
<dbReference type="InterPro" id="IPR025164">
    <property type="entry name" value="Toastrack_DUF4097"/>
</dbReference>
<dbReference type="Proteomes" id="UP000610846">
    <property type="component" value="Unassembled WGS sequence"/>
</dbReference>
<dbReference type="RefSeq" id="WP_191830276.1">
    <property type="nucleotide sequence ID" value="NZ_JACYHB010000019.1"/>
</dbReference>
<name>A0A927J2L1_9MICO</name>
<reference evidence="2" key="2">
    <citation type="submission" date="2020-09" db="EMBL/GenBank/DDBJ databases">
        <authorList>
            <person name="Yu Y."/>
        </authorList>
    </citation>
    <scope>NUCLEOTIDE SEQUENCE</scope>
    <source>
        <strain evidence="2">KCTC 49039</strain>
    </source>
</reference>
<gene>
    <name evidence="2" type="ORF">IF651_16780</name>
</gene>
<comment type="caution">
    <text evidence="2">The sequence shown here is derived from an EMBL/GenBank/DDBJ whole genome shotgun (WGS) entry which is preliminary data.</text>
</comment>
<evidence type="ECO:0000259" key="1">
    <source>
        <dbReference type="Pfam" id="PF13349"/>
    </source>
</evidence>
<dbReference type="EMBL" id="JACYHB010000019">
    <property type="protein sequence ID" value="MBD8080698.1"/>
    <property type="molecule type" value="Genomic_DNA"/>
</dbReference>
<reference evidence="2" key="1">
    <citation type="journal article" date="2018" name="Curr. Microbiol.">
        <title>Cellulosimicrobium arenosum sp. nov., Isolated from Marine Sediment Sand.</title>
        <authorList>
            <person name="Oh M."/>
            <person name="Kim J.H."/>
            <person name="Yoon J.H."/>
            <person name="Schumann P."/>
            <person name="Kim W."/>
        </authorList>
    </citation>
    <scope>NUCLEOTIDE SEQUENCE</scope>
    <source>
        <strain evidence="2">KCTC 49039</strain>
    </source>
</reference>
<feature type="domain" description="DUF4097" evidence="1">
    <location>
        <begin position="118"/>
        <end position="264"/>
    </location>
</feature>
<evidence type="ECO:0000313" key="2">
    <source>
        <dbReference type="EMBL" id="MBD8080698.1"/>
    </source>
</evidence>
<dbReference type="AlphaFoldDB" id="A0A927J2L1"/>
<accession>A0A927J2L1</accession>
<organism evidence="2 3">
    <name type="scientific">Cellulosimicrobium arenosum</name>
    <dbReference type="NCBI Taxonomy" id="2708133"/>
    <lineage>
        <taxon>Bacteria</taxon>
        <taxon>Bacillati</taxon>
        <taxon>Actinomycetota</taxon>
        <taxon>Actinomycetes</taxon>
        <taxon>Micrococcales</taxon>
        <taxon>Promicromonosporaceae</taxon>
        <taxon>Cellulosimicrobium</taxon>
    </lineage>
</organism>
<proteinExistence type="predicted"/>
<evidence type="ECO:0000313" key="3">
    <source>
        <dbReference type="Proteomes" id="UP000610846"/>
    </source>
</evidence>
<sequence length="267" mass="27401">MTTESWVINAPQNIDVDEVRRVVVQLNAGSLDVVADPARTSGAHVEVAEISERPLQVSAHDGDLRIGYDFSGFEGIVERAKGMRDKDSATVRLTVPVDVALKLSTSVAATTATGTRGALTVATATGPVRVQGSSGAVSVKTASASVDVLEHLGDVRVSTGSGAVNLVGTLGRASVSTVSSNVEIVAREQTPLVEAKTVSGDVAVRLGPETPVNIRARSVNGKVVLDGAPLESSAQRSTKVDHVDPRGAAAAYVSARTVSGDVTVSRG</sequence>